<evidence type="ECO:0000313" key="1">
    <source>
        <dbReference type="EMBL" id="MBB3977377.1"/>
    </source>
</evidence>
<gene>
    <name evidence="1" type="ORF">GGQ64_002583</name>
</gene>
<sequence>MATEFRKWNPDDPYTNIYMESFGEKGHTVLVVEEPNDIMNMIVVEQRRLAELAQPQ</sequence>
<accession>A0A7W6D7B6</accession>
<keyword evidence="2" id="KW-1185">Reference proteome</keyword>
<dbReference type="Proteomes" id="UP000574761">
    <property type="component" value="Unassembled WGS sequence"/>
</dbReference>
<proteinExistence type="predicted"/>
<organism evidence="1 2">
    <name type="scientific">Mycoplana azooxidifex</name>
    <dbReference type="NCBI Taxonomy" id="1636188"/>
    <lineage>
        <taxon>Bacteria</taxon>
        <taxon>Pseudomonadati</taxon>
        <taxon>Pseudomonadota</taxon>
        <taxon>Alphaproteobacteria</taxon>
        <taxon>Hyphomicrobiales</taxon>
        <taxon>Rhizobiaceae</taxon>
        <taxon>Mycoplana</taxon>
    </lineage>
</organism>
<dbReference type="EMBL" id="JACIEE010000005">
    <property type="protein sequence ID" value="MBB3977377.1"/>
    <property type="molecule type" value="Genomic_DNA"/>
</dbReference>
<name>A0A7W6D7B6_9HYPH</name>
<comment type="caution">
    <text evidence="1">The sequence shown here is derived from an EMBL/GenBank/DDBJ whole genome shotgun (WGS) entry which is preliminary data.</text>
</comment>
<protein>
    <submittedName>
        <fullName evidence="1">Uncharacterized protein</fullName>
    </submittedName>
</protein>
<reference evidence="1 2" key="1">
    <citation type="submission" date="2020-08" db="EMBL/GenBank/DDBJ databases">
        <title>Genomic Encyclopedia of Type Strains, Phase IV (KMG-IV): sequencing the most valuable type-strain genomes for metagenomic binning, comparative biology and taxonomic classification.</title>
        <authorList>
            <person name="Goeker M."/>
        </authorList>
    </citation>
    <scope>NUCLEOTIDE SEQUENCE [LARGE SCALE GENOMIC DNA]</scope>
    <source>
        <strain evidence="1 2">DSM 100211</strain>
    </source>
</reference>
<evidence type="ECO:0000313" key="2">
    <source>
        <dbReference type="Proteomes" id="UP000574761"/>
    </source>
</evidence>
<dbReference type="AlphaFoldDB" id="A0A7W6D7B6"/>